<dbReference type="PROSITE" id="PS51257">
    <property type="entry name" value="PROKAR_LIPOPROTEIN"/>
    <property type="match status" value="1"/>
</dbReference>
<sequence>MARYGLALLLLCLSVGCWAADTLSLPSGDFRLPLGQWAESFEDPGGRLDAAQVLTLAPERFQPVDSRHVNKGKNDSTWWFRVRLDNPRADSVRGFVEINYPLLDHIELYVVDAQGRLAHQLAGDDYPFEQRAVKVRNFWFPVELAPGPTTLLVKVHSTSSLFVPLYFSTYGASAAAQERTTALYGGFYGILLAMFCYNLFLFLSLREPAYFWYLVYNLNIGLFAASFDGLLFKVLPGLGTVHGVLIYLLMLTHCFTSVQFSRHFLHTREHFPRLDRLLRGVVLISFAGLVAGLLIPLQTWSILASLAVLGTSIGLLLTGAYAWHRGVRYGSYYILAWGILLASFIIVTAGSLGFELFGVYGSSVVKVSVAIELITLSIGLADRINQLKEEGYRSRQAAAQARIENKAKSRFLAKMSHEIRTPLSGLLGMLQLLRETRLDGSQRFYVDTISSSGRSLMTVINDILDYARIESGKLVLEDIEFDLETLVSEATSLFTAQAQEKQLGLYTSLDPGVPRMVRGDPTRLKQVLLNLLSNAVKFTENGHVALKVSRSRDGDGPMRLLFAVIDTGIGIHPNAVPQLFESFAQETSSTSRRYGGSGLGLAISKELVELMGGTIEVQSTPGEGSRFLLSLPSPDLEQPADPLAERLAARRALLASSDPQALDALACLLQRWGMHCDKARTLADCLEQLDSHDLLVLVAPLPGQPSEWFEALEYCQPPQAPLLLLDAPNDRTPPRPVDVSVALPLAIAPLREALHGLFADSDASCTPPPPPPPARQRSGDEQPCVLVAEDNPVNQMVVRGFLEKRGYRVELVDNGQQALDLYRGAPSAIQAIVMDCEMPEMDGFEASRQIRALEAQLGLAPVPIIALTAHLPEEQRERGTLAGMNEFLGKPFDHLALHERLDHYLRETESTLGTAEAGLK</sequence>
<evidence type="ECO:0000256" key="8">
    <source>
        <dbReference type="SAM" id="SignalP"/>
    </source>
</evidence>
<dbReference type="SMART" id="SM00448">
    <property type="entry name" value="REC"/>
    <property type="match status" value="1"/>
</dbReference>
<dbReference type="Proteomes" id="UP000306753">
    <property type="component" value="Unassembled WGS sequence"/>
</dbReference>
<dbReference type="FunFam" id="3.30.565.10:FF:000010">
    <property type="entry name" value="Sensor histidine kinase RcsC"/>
    <property type="match status" value="1"/>
</dbReference>
<dbReference type="CDD" id="cd17546">
    <property type="entry name" value="REC_hyHK_CKI1_RcsC-like"/>
    <property type="match status" value="1"/>
</dbReference>
<dbReference type="SMART" id="SM00387">
    <property type="entry name" value="HATPase_c"/>
    <property type="match status" value="1"/>
</dbReference>
<keyword evidence="11" id="KW-0418">Kinase</keyword>
<evidence type="ECO:0000256" key="5">
    <source>
        <dbReference type="PROSITE-ProRule" id="PRU00169"/>
    </source>
</evidence>
<feature type="modified residue" description="4-aspartylphosphate" evidence="5">
    <location>
        <position position="835"/>
    </location>
</feature>
<comment type="catalytic activity">
    <reaction evidence="1">
        <text>ATP + protein L-histidine = ADP + protein N-phospho-L-histidine.</text>
        <dbReference type="EC" id="2.7.13.3"/>
    </reaction>
</comment>
<dbReference type="PROSITE" id="PS50109">
    <property type="entry name" value="HIS_KIN"/>
    <property type="match status" value="1"/>
</dbReference>
<keyword evidence="4" id="KW-0902">Two-component regulatory system</keyword>
<accession>A0A5R9QDM8</accession>
<dbReference type="Pfam" id="PF07696">
    <property type="entry name" value="7TMR-DISMED2"/>
    <property type="match status" value="1"/>
</dbReference>
<dbReference type="Gene3D" id="3.30.565.10">
    <property type="entry name" value="Histidine kinase-like ATPase, C-terminal domain"/>
    <property type="match status" value="1"/>
</dbReference>
<dbReference type="InterPro" id="IPR003661">
    <property type="entry name" value="HisK_dim/P_dom"/>
</dbReference>
<keyword evidence="11" id="KW-0808">Transferase</keyword>
<dbReference type="Pfam" id="PF02518">
    <property type="entry name" value="HATPase_c"/>
    <property type="match status" value="1"/>
</dbReference>
<feature type="transmembrane region" description="Helical" evidence="7">
    <location>
        <begin position="182"/>
        <end position="203"/>
    </location>
</feature>
<dbReference type="PRINTS" id="PR00344">
    <property type="entry name" value="BCTRLSENSOR"/>
</dbReference>
<protein>
    <recommendedName>
        <fullName evidence="2">histidine kinase</fullName>
        <ecNumber evidence="2">2.7.13.3</ecNumber>
    </recommendedName>
</protein>
<evidence type="ECO:0000256" key="3">
    <source>
        <dbReference type="ARBA" id="ARBA00022553"/>
    </source>
</evidence>
<feature type="transmembrane region" description="Helical" evidence="7">
    <location>
        <begin position="244"/>
        <end position="265"/>
    </location>
</feature>
<feature type="signal peptide" evidence="8">
    <location>
        <begin position="1"/>
        <end position="19"/>
    </location>
</feature>
<dbReference type="InterPro" id="IPR036890">
    <property type="entry name" value="HATPase_C_sf"/>
</dbReference>
<feature type="domain" description="Response regulatory" evidence="10">
    <location>
        <begin position="784"/>
        <end position="905"/>
    </location>
</feature>
<dbReference type="CDD" id="cd16922">
    <property type="entry name" value="HATPase_EvgS-ArcB-TorS-like"/>
    <property type="match status" value="1"/>
</dbReference>
<feature type="domain" description="Histidine kinase" evidence="9">
    <location>
        <begin position="414"/>
        <end position="635"/>
    </location>
</feature>
<dbReference type="InterPro" id="IPR004358">
    <property type="entry name" value="Sig_transdc_His_kin-like_C"/>
</dbReference>
<evidence type="ECO:0000259" key="9">
    <source>
        <dbReference type="PROSITE" id="PS50109"/>
    </source>
</evidence>
<dbReference type="InterPro" id="IPR001789">
    <property type="entry name" value="Sig_transdc_resp-reg_receiver"/>
</dbReference>
<dbReference type="CDD" id="cd00082">
    <property type="entry name" value="HisKA"/>
    <property type="match status" value="1"/>
</dbReference>
<feature type="transmembrane region" description="Helical" evidence="7">
    <location>
        <begin position="210"/>
        <end position="232"/>
    </location>
</feature>
<dbReference type="Pfam" id="PF00512">
    <property type="entry name" value="HisKA"/>
    <property type="match status" value="1"/>
</dbReference>
<evidence type="ECO:0000313" key="11">
    <source>
        <dbReference type="EMBL" id="TLX63040.1"/>
    </source>
</evidence>
<feature type="chain" id="PRO_5024419077" description="histidine kinase" evidence="8">
    <location>
        <begin position="20"/>
        <end position="920"/>
    </location>
</feature>
<keyword evidence="7" id="KW-0812">Transmembrane</keyword>
<dbReference type="PROSITE" id="PS50110">
    <property type="entry name" value="RESPONSE_REGULATORY"/>
    <property type="match status" value="1"/>
</dbReference>
<dbReference type="SMART" id="SM00388">
    <property type="entry name" value="HisKA"/>
    <property type="match status" value="1"/>
</dbReference>
<name>A0A5R9QDM8_9GAMM</name>
<dbReference type="PANTHER" id="PTHR45339">
    <property type="entry name" value="HYBRID SIGNAL TRANSDUCTION HISTIDINE KINASE J"/>
    <property type="match status" value="1"/>
</dbReference>
<dbReference type="Gene3D" id="3.40.50.2300">
    <property type="match status" value="1"/>
</dbReference>
<evidence type="ECO:0000256" key="7">
    <source>
        <dbReference type="SAM" id="Phobius"/>
    </source>
</evidence>
<dbReference type="AlphaFoldDB" id="A0A5R9QDM8"/>
<keyword evidence="7" id="KW-1133">Transmembrane helix</keyword>
<evidence type="ECO:0000313" key="12">
    <source>
        <dbReference type="Proteomes" id="UP000306753"/>
    </source>
</evidence>
<dbReference type="EMBL" id="QLAG01000015">
    <property type="protein sequence ID" value="TLX63040.1"/>
    <property type="molecule type" value="Genomic_DNA"/>
</dbReference>
<dbReference type="InterPro" id="IPR005467">
    <property type="entry name" value="His_kinase_dom"/>
</dbReference>
<feature type="transmembrane region" description="Helical" evidence="7">
    <location>
        <begin position="277"/>
        <end position="296"/>
    </location>
</feature>
<evidence type="ECO:0000259" key="10">
    <source>
        <dbReference type="PROSITE" id="PS50110"/>
    </source>
</evidence>
<evidence type="ECO:0000256" key="2">
    <source>
        <dbReference type="ARBA" id="ARBA00012438"/>
    </source>
</evidence>
<evidence type="ECO:0000256" key="1">
    <source>
        <dbReference type="ARBA" id="ARBA00000085"/>
    </source>
</evidence>
<dbReference type="InterPro" id="IPR003594">
    <property type="entry name" value="HATPase_dom"/>
</dbReference>
<dbReference type="SUPFAM" id="SSF55874">
    <property type="entry name" value="ATPase domain of HSP90 chaperone/DNA topoisomerase II/histidine kinase"/>
    <property type="match status" value="1"/>
</dbReference>
<evidence type="ECO:0000256" key="6">
    <source>
        <dbReference type="SAM" id="MobiDB-lite"/>
    </source>
</evidence>
<feature type="transmembrane region" description="Helical" evidence="7">
    <location>
        <begin position="332"/>
        <end position="354"/>
    </location>
</feature>
<proteinExistence type="predicted"/>
<dbReference type="Gene3D" id="2.60.40.2380">
    <property type="match status" value="1"/>
</dbReference>
<dbReference type="GO" id="GO:0000155">
    <property type="term" value="F:phosphorelay sensor kinase activity"/>
    <property type="evidence" value="ECO:0007669"/>
    <property type="project" value="InterPro"/>
</dbReference>
<dbReference type="InterPro" id="IPR011006">
    <property type="entry name" value="CheY-like_superfamily"/>
</dbReference>
<keyword evidence="7" id="KW-0472">Membrane</keyword>
<dbReference type="InterPro" id="IPR036097">
    <property type="entry name" value="HisK_dim/P_sf"/>
</dbReference>
<reference evidence="11 12" key="1">
    <citation type="journal article" date="2017" name="Eur. J. Clin. Microbiol. Infect. Dis.">
        <title>Uncommonly isolated clinical Pseudomonas: identification and phylogenetic assignation.</title>
        <authorList>
            <person name="Mulet M."/>
            <person name="Gomila M."/>
            <person name="Ramirez A."/>
            <person name="Cardew S."/>
            <person name="Moore E.R."/>
            <person name="Lalucat J."/>
            <person name="Garcia-Valdes E."/>
        </authorList>
    </citation>
    <scope>NUCLEOTIDE SEQUENCE [LARGE SCALE GENOMIC DNA]</scope>
    <source>
        <strain evidence="11 12">SD129</strain>
    </source>
</reference>
<dbReference type="Gene3D" id="1.10.287.130">
    <property type="match status" value="1"/>
</dbReference>
<dbReference type="EC" id="2.7.13.3" evidence="2"/>
<organism evidence="11 12">
    <name type="scientific">Stutzerimonas nosocomialis</name>
    <dbReference type="NCBI Taxonomy" id="1056496"/>
    <lineage>
        <taxon>Bacteria</taxon>
        <taxon>Pseudomonadati</taxon>
        <taxon>Pseudomonadota</taxon>
        <taxon>Gammaproteobacteria</taxon>
        <taxon>Pseudomonadales</taxon>
        <taxon>Pseudomonadaceae</taxon>
        <taxon>Stutzerimonas</taxon>
    </lineage>
</organism>
<dbReference type="Pfam" id="PF07695">
    <property type="entry name" value="7TMR-DISM_7TM"/>
    <property type="match status" value="1"/>
</dbReference>
<keyword evidence="12" id="KW-1185">Reference proteome</keyword>
<feature type="region of interest" description="Disordered" evidence="6">
    <location>
        <begin position="760"/>
        <end position="780"/>
    </location>
</feature>
<dbReference type="InterPro" id="IPR011622">
    <property type="entry name" value="7TMR_DISM_rcpt_extracell_dom2"/>
</dbReference>
<evidence type="ECO:0000256" key="4">
    <source>
        <dbReference type="ARBA" id="ARBA00023012"/>
    </source>
</evidence>
<gene>
    <name evidence="11" type="ORF">DN820_13565</name>
</gene>
<dbReference type="InterPro" id="IPR011623">
    <property type="entry name" value="7TMR_DISM_rcpt_extracell_dom1"/>
</dbReference>
<feature type="transmembrane region" description="Helical" evidence="7">
    <location>
        <begin position="302"/>
        <end position="323"/>
    </location>
</feature>
<dbReference type="SUPFAM" id="SSF52172">
    <property type="entry name" value="CheY-like"/>
    <property type="match status" value="1"/>
</dbReference>
<comment type="caution">
    <text evidence="11">The sequence shown here is derived from an EMBL/GenBank/DDBJ whole genome shotgun (WGS) entry which is preliminary data.</text>
</comment>
<keyword evidence="8" id="KW-0732">Signal</keyword>
<dbReference type="Pfam" id="PF00072">
    <property type="entry name" value="Response_reg"/>
    <property type="match status" value="1"/>
</dbReference>
<dbReference type="PANTHER" id="PTHR45339:SF1">
    <property type="entry name" value="HYBRID SIGNAL TRANSDUCTION HISTIDINE KINASE J"/>
    <property type="match status" value="1"/>
</dbReference>
<keyword evidence="3 5" id="KW-0597">Phosphoprotein</keyword>
<dbReference type="SUPFAM" id="SSF47384">
    <property type="entry name" value="Homodimeric domain of signal transducing histidine kinase"/>
    <property type="match status" value="1"/>
</dbReference>
<dbReference type="RefSeq" id="WP_138411975.1">
    <property type="nucleotide sequence ID" value="NZ_QLAG01000015.1"/>
</dbReference>